<comment type="similarity">
    <text evidence="7">Belongs to the protein kinase superfamily.</text>
</comment>
<dbReference type="AGR" id="WB:WBGene00017083"/>
<dbReference type="STRING" id="6239.DC2.7c.1"/>
<evidence type="ECO:0000256" key="3">
    <source>
        <dbReference type="ARBA" id="ARBA00022741"/>
    </source>
</evidence>
<evidence type="ECO:0000256" key="4">
    <source>
        <dbReference type="ARBA" id="ARBA00022777"/>
    </source>
</evidence>
<dbReference type="PROSITE" id="PS00108">
    <property type="entry name" value="PROTEIN_KINASE_ST"/>
    <property type="match status" value="1"/>
</dbReference>
<dbReference type="OrthoDB" id="5784800at2759"/>
<dbReference type="PROSITE" id="PS00107">
    <property type="entry name" value="PROTEIN_KINASE_ATP"/>
    <property type="match status" value="1"/>
</dbReference>
<keyword evidence="10" id="KW-1185">Reference proteome</keyword>
<name>H2KZK0_CAEEL</name>
<accession>H2KZK0</accession>
<dbReference type="CTD" id="178549"/>
<dbReference type="GO" id="GO:0005524">
    <property type="term" value="F:ATP binding"/>
    <property type="evidence" value="ECO:0007669"/>
    <property type="project" value="UniProtKB-UniRule"/>
</dbReference>
<dbReference type="SMART" id="SM00220">
    <property type="entry name" value="S_TKc"/>
    <property type="match status" value="1"/>
</dbReference>
<dbReference type="GO" id="GO:0035402">
    <property type="term" value="F:histone H3T11 kinase activity"/>
    <property type="evidence" value="ECO:0000318"/>
    <property type="project" value="GO_Central"/>
</dbReference>
<organism evidence="9 10">
    <name type="scientific">Caenorhabditis elegans</name>
    <dbReference type="NCBI Taxonomy" id="6239"/>
    <lineage>
        <taxon>Eukaryota</taxon>
        <taxon>Metazoa</taxon>
        <taxon>Ecdysozoa</taxon>
        <taxon>Nematoda</taxon>
        <taxon>Chromadorea</taxon>
        <taxon>Rhabditida</taxon>
        <taxon>Rhabditina</taxon>
        <taxon>Rhabditomorpha</taxon>
        <taxon>Rhabditoidea</taxon>
        <taxon>Rhabditidae</taxon>
        <taxon>Peloderinae</taxon>
        <taxon>Caenorhabditis</taxon>
    </lineage>
</organism>
<dbReference type="Pfam" id="PF00069">
    <property type="entry name" value="Pkinase"/>
    <property type="match status" value="1"/>
</dbReference>
<dbReference type="PaxDb" id="6239-DC2.7a"/>
<evidence type="ECO:0000259" key="8">
    <source>
        <dbReference type="PROSITE" id="PS50011"/>
    </source>
</evidence>
<dbReference type="InParanoid" id="H2KZK0"/>
<dbReference type="ExpressionAtlas" id="H2KZK0">
    <property type="expression patterns" value="baseline and differential"/>
</dbReference>
<dbReference type="PANTHER" id="PTHR24346:SF82">
    <property type="entry name" value="KP78A-RELATED"/>
    <property type="match status" value="1"/>
</dbReference>
<keyword evidence="1 7" id="KW-0723">Serine/threonine-protein kinase</keyword>
<dbReference type="WormBase" id="DC2.7c">
    <property type="protein sequence ID" value="CE46760"/>
    <property type="gene ID" value="WBGene00017083"/>
    <property type="gene designation" value="kin-33"/>
</dbReference>
<protein>
    <submittedName>
        <fullName evidence="9">Protein kinase domain-containing protein</fullName>
    </submittedName>
</protein>
<dbReference type="InterPro" id="IPR008271">
    <property type="entry name" value="Ser/Thr_kinase_AS"/>
</dbReference>
<evidence type="ECO:0000313" key="10">
    <source>
        <dbReference type="Proteomes" id="UP000001940"/>
    </source>
</evidence>
<dbReference type="Proteomes" id="UP000001940">
    <property type="component" value="Chromosome V"/>
</dbReference>
<dbReference type="InterPro" id="IPR017441">
    <property type="entry name" value="Protein_kinase_ATP_BS"/>
</dbReference>
<dbReference type="InterPro" id="IPR000719">
    <property type="entry name" value="Prot_kinase_dom"/>
</dbReference>
<evidence type="ECO:0000256" key="2">
    <source>
        <dbReference type="ARBA" id="ARBA00022679"/>
    </source>
</evidence>
<proteinExistence type="inferred from homology"/>
<evidence type="ECO:0000256" key="6">
    <source>
        <dbReference type="PROSITE-ProRule" id="PRU10141"/>
    </source>
</evidence>
<dbReference type="FunCoup" id="H2KZK0">
    <property type="interactions" value="260"/>
</dbReference>
<feature type="domain" description="Protein kinase" evidence="8">
    <location>
        <begin position="18"/>
        <end position="281"/>
    </location>
</feature>
<keyword evidence="2" id="KW-0808">Transferase</keyword>
<dbReference type="HOGENOM" id="CLU_421654_0_0_1"/>
<dbReference type="EMBL" id="BX284605">
    <property type="protein sequence ID" value="CCD68545.2"/>
    <property type="molecule type" value="Genomic_DNA"/>
</dbReference>
<dbReference type="PROSITE" id="PS50011">
    <property type="entry name" value="PROTEIN_KINASE_DOM"/>
    <property type="match status" value="1"/>
</dbReference>
<feature type="binding site" evidence="6">
    <location>
        <position position="48"/>
    </location>
    <ligand>
        <name>ATP</name>
        <dbReference type="ChEBI" id="CHEBI:30616"/>
    </ligand>
</feature>
<dbReference type="SUPFAM" id="SSF56112">
    <property type="entry name" value="Protein kinase-like (PK-like)"/>
    <property type="match status" value="1"/>
</dbReference>
<sequence>MSATESTTTTPPASTEKYQVLGLLGKGTFGKVLLIELESLPGEAVAMKEIEASGEHVEQITLNVKKEYILTKRLSAPGHENVIRFLSIRTMPEHYFLIMEYADGGDLFDKISSEYRLTSSQAHGYFKQLIAGLRYIHSKGVTHRDIKPENLMLTKAGVLKITDFGLGTLHIIKGEESLMDTRCGTPQYAAPEVLVGNQYRGPPVDIWSAGVVLINMLTGHSPWKKACKSDASYTRWFNDECTERDAWSDLGARVITLLCSILAHNPTHRAPIELIEQDHWFQFGDEETVEITSASSTSCNSEAKSSRKRKIEQTIESRNVFDYSSKSKKMKRRTLSA</sequence>
<reference evidence="9 10" key="1">
    <citation type="journal article" date="1998" name="Science">
        <title>Genome sequence of the nematode C. elegans: a platform for investigating biology.</title>
        <authorList>
            <consortium name="The C. elegans sequencing consortium"/>
            <person name="Sulson J.E."/>
            <person name="Waterston R."/>
        </authorList>
    </citation>
    <scope>NUCLEOTIDE SEQUENCE [LARGE SCALE GENOMIC DNA]</scope>
    <source>
        <strain evidence="9 10">Bristol N2</strain>
    </source>
</reference>
<keyword evidence="3 6" id="KW-0547">Nucleotide-binding</keyword>
<dbReference type="GeneID" id="178549"/>
<evidence type="ECO:0000313" key="9">
    <source>
        <dbReference type="EMBL" id="CCD68545.2"/>
    </source>
</evidence>
<evidence type="ECO:0000256" key="7">
    <source>
        <dbReference type="RuleBase" id="RU000304"/>
    </source>
</evidence>
<evidence type="ECO:0000256" key="5">
    <source>
        <dbReference type="ARBA" id="ARBA00022840"/>
    </source>
</evidence>
<dbReference type="InterPro" id="IPR011009">
    <property type="entry name" value="Kinase-like_dom_sf"/>
</dbReference>
<dbReference type="Gene3D" id="1.10.510.10">
    <property type="entry name" value="Transferase(Phosphotransferase) domain 1"/>
    <property type="match status" value="1"/>
</dbReference>
<dbReference type="eggNOG" id="KOG0590">
    <property type="taxonomic scope" value="Eukaryota"/>
</dbReference>
<dbReference type="SMR" id="H2KZK0"/>
<dbReference type="Bgee" id="WBGene00017083">
    <property type="expression patterns" value="Expressed in pharyngeal muscle cell (C elegans) and 3 other cell types or tissues"/>
</dbReference>
<dbReference type="RefSeq" id="NP_001367716.1">
    <property type="nucleotide sequence ID" value="NM_001380587.2"/>
</dbReference>
<keyword evidence="5 6" id="KW-0067">ATP-binding</keyword>
<evidence type="ECO:0000313" key="11">
    <source>
        <dbReference type="WormBase" id="DC2.7c"/>
    </source>
</evidence>
<dbReference type="GO" id="GO:0007095">
    <property type="term" value="P:mitotic G2 DNA damage checkpoint signaling"/>
    <property type="evidence" value="ECO:0000318"/>
    <property type="project" value="GO_Central"/>
</dbReference>
<dbReference type="KEGG" id="cel:CELE_DC2.7"/>
<keyword evidence="4 9" id="KW-0418">Kinase</keyword>
<dbReference type="FunFam" id="1.10.510.10:FF:000707">
    <property type="entry name" value="CAMK/CAMKL/CHK1 protein kinase"/>
    <property type="match status" value="1"/>
</dbReference>
<evidence type="ECO:0000256" key="1">
    <source>
        <dbReference type="ARBA" id="ARBA00022527"/>
    </source>
</evidence>
<dbReference type="AlphaFoldDB" id="H2KZK0"/>
<dbReference type="PANTHER" id="PTHR24346">
    <property type="entry name" value="MAP/MICROTUBULE AFFINITY-REGULATING KINASE"/>
    <property type="match status" value="1"/>
</dbReference>
<gene>
    <name evidence="9 11" type="primary">kin-33</name>
    <name evidence="9" type="ORF">CELE_DC2.7</name>
    <name evidence="11" type="ORF">DC2.7</name>
</gene>